<organism evidence="7 9">
    <name type="scientific">Heyndrickxia ginsengihumi</name>
    <dbReference type="NCBI Taxonomy" id="363870"/>
    <lineage>
        <taxon>Bacteria</taxon>
        <taxon>Bacillati</taxon>
        <taxon>Bacillota</taxon>
        <taxon>Bacilli</taxon>
        <taxon>Bacillales</taxon>
        <taxon>Bacillaceae</taxon>
        <taxon>Heyndrickxia</taxon>
    </lineage>
</organism>
<dbReference type="InterPro" id="IPR036250">
    <property type="entry name" value="AcylCo_DH-like_C"/>
</dbReference>
<keyword evidence="2 4" id="KW-0274">FAD</keyword>
<feature type="binding site" evidence="4">
    <location>
        <begin position="455"/>
        <end position="458"/>
    </location>
    <ligand>
        <name>FAD</name>
        <dbReference type="ChEBI" id="CHEBI:57692"/>
    </ligand>
</feature>
<dbReference type="GO" id="GO:0050660">
    <property type="term" value="F:flavin adenine dinucleotide binding"/>
    <property type="evidence" value="ECO:0007669"/>
    <property type="project" value="InterPro"/>
</dbReference>
<evidence type="ECO:0000313" key="8">
    <source>
        <dbReference type="EMBL" id="NEY19238.1"/>
    </source>
</evidence>
<dbReference type="Proteomes" id="UP000030588">
    <property type="component" value="Unassembled WGS sequence"/>
</dbReference>
<name>A0A0A6VIM0_9BACI</name>
<dbReference type="InterPro" id="IPR024719">
    <property type="entry name" value="HpaB/PvcC/4-BUDH_C"/>
</dbReference>
<evidence type="ECO:0000313" key="9">
    <source>
        <dbReference type="Proteomes" id="UP000030588"/>
    </source>
</evidence>
<evidence type="ECO:0000256" key="1">
    <source>
        <dbReference type="ARBA" id="ARBA00022630"/>
    </source>
</evidence>
<feature type="domain" description="HpaB/PvcC/4-BUDH N-terminal" evidence="6">
    <location>
        <begin position="6"/>
        <end position="274"/>
    </location>
</feature>
<dbReference type="SUPFAM" id="SSF56645">
    <property type="entry name" value="Acyl-CoA dehydrogenase NM domain-like"/>
    <property type="match status" value="1"/>
</dbReference>
<dbReference type="GO" id="GO:0052881">
    <property type="term" value="F:4-hydroxyphenylacetate 3-monooxygenase activity"/>
    <property type="evidence" value="ECO:0007669"/>
    <property type="project" value="UniProtKB-EC"/>
</dbReference>
<evidence type="ECO:0000256" key="3">
    <source>
        <dbReference type="ARBA" id="ARBA00023002"/>
    </source>
</evidence>
<protein>
    <submittedName>
        <fullName evidence="8">4-hydroxyphenylacetate 3-monooxygenase, oxygenase component</fullName>
        <ecNumber evidence="8">1.14.14.9</ecNumber>
    </submittedName>
</protein>
<dbReference type="Gene3D" id="1.20.140.10">
    <property type="entry name" value="Butyryl-CoA Dehydrogenase, subunit A, domain 3"/>
    <property type="match status" value="1"/>
</dbReference>
<keyword evidence="10" id="KW-1185">Reference proteome</keyword>
<dbReference type="PANTHER" id="PTHR36117">
    <property type="entry name" value="4-HYDROXYPHENYLACETATE 3-MONOOXYGENASE-RELATED"/>
    <property type="match status" value="1"/>
</dbReference>
<dbReference type="SUPFAM" id="SSF47203">
    <property type="entry name" value="Acyl-CoA dehydrogenase C-terminal domain-like"/>
    <property type="match status" value="1"/>
</dbReference>
<dbReference type="EC" id="1.14.14.9" evidence="8"/>
<dbReference type="AlphaFoldDB" id="A0A0A6VIM0"/>
<dbReference type="PIRSF" id="PIRSF000331">
    <property type="entry name" value="HpaA_HpaB"/>
    <property type="match status" value="1"/>
</dbReference>
<dbReference type="GO" id="GO:0016627">
    <property type="term" value="F:oxidoreductase activity, acting on the CH-CH group of donors"/>
    <property type="evidence" value="ECO:0007669"/>
    <property type="project" value="InterPro"/>
</dbReference>
<keyword evidence="3 8" id="KW-0560">Oxidoreductase</keyword>
<reference evidence="8" key="2">
    <citation type="submission" date="2020-02" db="EMBL/GenBank/DDBJ databases">
        <authorList>
            <person name="Feng H."/>
        </authorList>
    </citation>
    <scope>NUCLEOTIDE SEQUENCE [LARGE SCALE GENOMIC DNA]</scope>
    <source>
        <strain evidence="8">Gsoil 114</strain>
    </source>
</reference>
<evidence type="ECO:0000256" key="2">
    <source>
        <dbReference type="ARBA" id="ARBA00022827"/>
    </source>
</evidence>
<feature type="binding site" evidence="4">
    <location>
        <position position="196"/>
    </location>
    <ligand>
        <name>FAD</name>
        <dbReference type="ChEBI" id="CHEBI:57692"/>
    </ligand>
</feature>
<proteinExistence type="predicted"/>
<dbReference type="Pfam" id="PF03241">
    <property type="entry name" value="HpaB"/>
    <property type="match status" value="1"/>
</dbReference>
<dbReference type="EMBL" id="JAAIWK010000004">
    <property type="protein sequence ID" value="NEY19238.1"/>
    <property type="molecule type" value="Genomic_DNA"/>
</dbReference>
<accession>A0A0A6VIM0</accession>
<dbReference type="Gene3D" id="2.40.110.10">
    <property type="entry name" value="Butyryl-CoA Dehydrogenase, subunit A, domain 2"/>
    <property type="match status" value="1"/>
</dbReference>
<evidence type="ECO:0000259" key="5">
    <source>
        <dbReference type="Pfam" id="PF03241"/>
    </source>
</evidence>
<dbReference type="EMBL" id="JRUN01000005">
    <property type="protein sequence ID" value="KHD86484.1"/>
    <property type="molecule type" value="Genomic_DNA"/>
</dbReference>
<reference evidence="7 9" key="1">
    <citation type="submission" date="2014-10" db="EMBL/GenBank/DDBJ databases">
        <title>Draft genome of phytase producing Bacillus ginsengihumi strain M2.11.</title>
        <authorList>
            <person name="Toymentseva A."/>
            <person name="Boulygina E.A."/>
            <person name="Kazakov S.V."/>
            <person name="Kayumov I."/>
            <person name="Suleimanova A.D."/>
            <person name="Mardanova A.M."/>
            <person name="Maria S.N."/>
            <person name="Sergey M.Y."/>
            <person name="Sharipova M.R."/>
        </authorList>
    </citation>
    <scope>NUCLEOTIDE SEQUENCE [LARGE SCALE GENOMIC DNA]</scope>
    <source>
        <strain evidence="7 9">M2.11</strain>
    </source>
</reference>
<gene>
    <name evidence="8" type="primary">hpaB</name>
    <name evidence="8" type="ORF">G4D61_04560</name>
    <name evidence="7" type="ORF">NG54_03120</name>
</gene>
<feature type="domain" description="HpaB/PvcC/4-BUDH C-terminal" evidence="5">
    <location>
        <begin position="284"/>
        <end position="480"/>
    </location>
</feature>
<dbReference type="STRING" id="363870.NG54_03120"/>
<feature type="binding site" evidence="4">
    <location>
        <begin position="156"/>
        <end position="159"/>
    </location>
    <ligand>
        <name>FAD</name>
        <dbReference type="ChEBI" id="CHEBI:57692"/>
    </ligand>
</feature>
<dbReference type="RefSeq" id="WP_025727109.1">
    <property type="nucleotide sequence ID" value="NZ_JAAIWK010000004.1"/>
</dbReference>
<dbReference type="NCBIfam" id="TIGR02309">
    <property type="entry name" value="HpaB-1"/>
    <property type="match status" value="1"/>
</dbReference>
<comment type="caution">
    <text evidence="7">The sequence shown here is derived from an EMBL/GenBank/DDBJ whole genome shotgun (WGS) entry which is preliminary data.</text>
</comment>
<dbReference type="Gene3D" id="1.10.3140.10">
    <property type="entry name" value="4-hydroxybutyryl-coa dehydratase, domain 1"/>
    <property type="match status" value="1"/>
</dbReference>
<dbReference type="InterPro" id="IPR009100">
    <property type="entry name" value="AcylCoA_DH/oxidase_NM_dom_sf"/>
</dbReference>
<dbReference type="Proteomes" id="UP000476934">
    <property type="component" value="Unassembled WGS sequence"/>
</dbReference>
<dbReference type="InterPro" id="IPR024674">
    <property type="entry name" value="HpaB/PvcC/4-BUDH_N"/>
</dbReference>
<dbReference type="PANTHER" id="PTHR36117:SF3">
    <property type="entry name" value="4-HYDROXYPHENYLACETATE 3-MONOOXYGENASE-RELATED"/>
    <property type="match status" value="1"/>
</dbReference>
<evidence type="ECO:0000256" key="4">
    <source>
        <dbReference type="PIRSR" id="PIRSR000331-2"/>
    </source>
</evidence>
<reference evidence="8 10" key="3">
    <citation type="submission" date="2020-03" db="EMBL/GenBank/DDBJ databases">
        <title>Bacillus aquiflavi sp. nov., isolated from yellow water of strong flavor Chinese baijiu in Yibin region of China.</title>
        <authorList>
            <person name="Xie J."/>
        </authorList>
    </citation>
    <scope>NUCLEOTIDE SEQUENCE [LARGE SCALE GENOMIC DNA]</scope>
    <source>
        <strain evidence="8 10">Gsoil 114</strain>
    </source>
</reference>
<sequence length="486" mass="55289">MPIISGKEYIERINALQTDLWMDGEKIKGKISEHPAFEGIINSQAKLYDLQCDPTKSDLMTFTSGTTGNKIGTSFLEPKTKEDLEKRRLMTQEWAKVSAGMMGRSPDYMNTVLMTFATASDILSEQEKRFTKNMQQLFEDAKENDWCFTHTFINPQKNRAVLQSFFDEDKDQIIAAQTMEENSDGIVIQGARLLATQGGITDEILVFPAPSGAFNEKHAYGFSIPSNTPGLKFISRESFRYRPSSFDHPLGSRFDEVDTVVVFDHVTVPWERVFFYKNSEIAYKIYNESSYNPLTAHQVLSRRIIKIEFILGLTQVLISTINVGEYQHIHEKVSDIIIGLESLKALLLTSELQATIDKWGTMVPNSTQLDVATNLFPKLYGRCMEVLQQIGASGLVAIPTENDFSSPLRSDLDIYLQGAAENAENRVKIFRLAWDTSMSAFGTRQALYERFFFGDPVRLASKLYSIYNREDEIKHVRQFLQLDNKE</sequence>
<dbReference type="GO" id="GO:0010124">
    <property type="term" value="P:phenylacetate catabolic process"/>
    <property type="evidence" value="ECO:0007669"/>
    <property type="project" value="InterPro"/>
</dbReference>
<evidence type="ECO:0000313" key="7">
    <source>
        <dbReference type="EMBL" id="KHD86484.1"/>
    </source>
</evidence>
<keyword evidence="8" id="KW-0503">Monooxygenase</keyword>
<dbReference type="Pfam" id="PF11794">
    <property type="entry name" value="HpaB_N"/>
    <property type="match status" value="1"/>
</dbReference>
<dbReference type="OrthoDB" id="9785230at2"/>
<dbReference type="InterPro" id="IPR012687">
    <property type="entry name" value="HpaB_Deino-type"/>
</dbReference>
<evidence type="ECO:0000313" key="10">
    <source>
        <dbReference type="Proteomes" id="UP000476934"/>
    </source>
</evidence>
<evidence type="ECO:0000259" key="6">
    <source>
        <dbReference type="Pfam" id="PF11794"/>
    </source>
</evidence>
<dbReference type="InterPro" id="IPR004925">
    <property type="entry name" value="HpaB/PvcC/4-BUDH"/>
</dbReference>
<keyword evidence="1" id="KW-0285">Flavoprotein</keyword>
<dbReference type="InterPro" id="IPR046373">
    <property type="entry name" value="Acyl-CoA_Oxase/DH_mid-dom_sf"/>
</dbReference>